<comment type="caution">
    <text evidence="1">The sequence shown here is derived from an EMBL/GenBank/DDBJ whole genome shotgun (WGS) entry which is preliminary data.</text>
</comment>
<gene>
    <name evidence="1" type="ORF">BV22DRAFT_1104762</name>
</gene>
<name>A0ACB8BJQ0_9AGAM</name>
<accession>A0ACB8BJQ0</accession>
<keyword evidence="2" id="KW-1185">Reference proteome</keyword>
<evidence type="ECO:0000313" key="1">
    <source>
        <dbReference type="EMBL" id="KAH7925706.1"/>
    </source>
</evidence>
<organism evidence="1 2">
    <name type="scientific">Leucogyrophana mollusca</name>
    <dbReference type="NCBI Taxonomy" id="85980"/>
    <lineage>
        <taxon>Eukaryota</taxon>
        <taxon>Fungi</taxon>
        <taxon>Dikarya</taxon>
        <taxon>Basidiomycota</taxon>
        <taxon>Agaricomycotina</taxon>
        <taxon>Agaricomycetes</taxon>
        <taxon>Agaricomycetidae</taxon>
        <taxon>Boletales</taxon>
        <taxon>Boletales incertae sedis</taxon>
        <taxon>Leucogyrophana</taxon>
    </lineage>
</organism>
<protein>
    <submittedName>
        <fullName evidence="1">Uncharacterized protein</fullName>
    </submittedName>
</protein>
<dbReference type="Proteomes" id="UP000790709">
    <property type="component" value="Unassembled WGS sequence"/>
</dbReference>
<reference evidence="1" key="1">
    <citation type="journal article" date="2021" name="New Phytol.">
        <title>Evolutionary innovations through gain and loss of genes in the ectomycorrhizal Boletales.</title>
        <authorList>
            <person name="Wu G."/>
            <person name="Miyauchi S."/>
            <person name="Morin E."/>
            <person name="Kuo A."/>
            <person name="Drula E."/>
            <person name="Varga T."/>
            <person name="Kohler A."/>
            <person name="Feng B."/>
            <person name="Cao Y."/>
            <person name="Lipzen A."/>
            <person name="Daum C."/>
            <person name="Hundley H."/>
            <person name="Pangilinan J."/>
            <person name="Johnson J."/>
            <person name="Barry K."/>
            <person name="LaButti K."/>
            <person name="Ng V."/>
            <person name="Ahrendt S."/>
            <person name="Min B."/>
            <person name="Choi I.G."/>
            <person name="Park H."/>
            <person name="Plett J.M."/>
            <person name="Magnuson J."/>
            <person name="Spatafora J.W."/>
            <person name="Nagy L.G."/>
            <person name="Henrissat B."/>
            <person name="Grigoriev I.V."/>
            <person name="Yang Z.L."/>
            <person name="Xu J."/>
            <person name="Martin F.M."/>
        </authorList>
    </citation>
    <scope>NUCLEOTIDE SEQUENCE</scope>
    <source>
        <strain evidence="1">KUC20120723A-06</strain>
    </source>
</reference>
<proteinExistence type="predicted"/>
<sequence>MKFASRKYVDLIRQTTAKWANWDPPIPVRVGNYGEINTETGELDVEGNIYDENFKKIFKQYHPDMDLDEHKPKVGEPDEDFVVSSVGVRRRDLKVGPEFGVAGIANVSLKGEWQFATGRRGALLIMHKPRQTYLPPGEVLEPLYKVPELKDKYIVTSVFSCPAYSIYLSDKSGEKVALALVANGPIPSAPGVTAGGELGLDWWTDTQTSFLRKACSKSGEYSFTPLYALKRKLPTIRRLFRDSPIPPPVGDDYWVDVNQPWEPLDEDGVEDPVYDDDDVDPNIDKDVLREMKITQAIAKAREDALARGPEVYARWQASPYTAPPL</sequence>
<evidence type="ECO:0000313" key="2">
    <source>
        <dbReference type="Proteomes" id="UP000790709"/>
    </source>
</evidence>
<dbReference type="EMBL" id="MU266396">
    <property type="protein sequence ID" value="KAH7925706.1"/>
    <property type="molecule type" value="Genomic_DNA"/>
</dbReference>